<feature type="non-terminal residue" evidence="1">
    <location>
        <position position="165"/>
    </location>
</feature>
<organism evidence="1">
    <name type="scientific">marine sediment metagenome</name>
    <dbReference type="NCBI Taxonomy" id="412755"/>
    <lineage>
        <taxon>unclassified sequences</taxon>
        <taxon>metagenomes</taxon>
        <taxon>ecological metagenomes</taxon>
    </lineage>
</organism>
<comment type="caution">
    <text evidence="1">The sequence shown here is derived from an EMBL/GenBank/DDBJ whole genome shotgun (WGS) entry which is preliminary data.</text>
</comment>
<protein>
    <submittedName>
        <fullName evidence="1">Uncharacterized protein</fullName>
    </submittedName>
</protein>
<sequence length="165" mass="19685">MERYGDVKDLIFQGFLTERVFVGEDEIIFKSINDAEYNYLKKFYPRKSESVVDAHIFNLHYLYYSIFSINGINLLPYRDSVTSRGVKILAQLPYEAISKLMKILNRFEKRIKSSTELVEAYTYEHESRKNWRVFKLSNNSFTRMNLVTGMDKIGYNSFQEHWLLF</sequence>
<evidence type="ECO:0000313" key="1">
    <source>
        <dbReference type="EMBL" id="GAG50350.1"/>
    </source>
</evidence>
<dbReference type="EMBL" id="BARS01050655">
    <property type="protein sequence ID" value="GAG50350.1"/>
    <property type="molecule type" value="Genomic_DNA"/>
</dbReference>
<dbReference type="AlphaFoldDB" id="X0Y3M1"/>
<gene>
    <name evidence="1" type="ORF">S01H1_75580</name>
</gene>
<accession>X0Y3M1</accession>
<proteinExistence type="predicted"/>
<reference evidence="1" key="1">
    <citation type="journal article" date="2014" name="Front. Microbiol.">
        <title>High frequency of phylogenetically diverse reductive dehalogenase-homologous genes in deep subseafloor sedimentary metagenomes.</title>
        <authorList>
            <person name="Kawai M."/>
            <person name="Futagami T."/>
            <person name="Toyoda A."/>
            <person name="Takaki Y."/>
            <person name="Nishi S."/>
            <person name="Hori S."/>
            <person name="Arai W."/>
            <person name="Tsubouchi T."/>
            <person name="Morono Y."/>
            <person name="Uchiyama I."/>
            <person name="Ito T."/>
            <person name="Fujiyama A."/>
            <person name="Inagaki F."/>
            <person name="Takami H."/>
        </authorList>
    </citation>
    <scope>NUCLEOTIDE SEQUENCE</scope>
    <source>
        <strain evidence="1">Expedition CK06-06</strain>
    </source>
</reference>
<name>X0Y3M1_9ZZZZ</name>